<evidence type="ECO:0000313" key="8">
    <source>
        <dbReference type="Proteomes" id="UP000037660"/>
    </source>
</evidence>
<dbReference type="InterPro" id="IPR029063">
    <property type="entry name" value="SAM-dependent_MTases_sf"/>
</dbReference>
<dbReference type="OrthoDB" id="9808773at2"/>
<keyword evidence="3 6" id="KW-0489">Methyltransferase</keyword>
<dbReference type="PANTHER" id="PTHR31760">
    <property type="entry name" value="S-ADENOSYL-L-METHIONINE-DEPENDENT METHYLTRANSFERASES SUPERFAMILY PROTEIN"/>
    <property type="match status" value="1"/>
</dbReference>
<keyword evidence="8" id="KW-1185">Reference proteome</keyword>
<evidence type="ECO:0000256" key="6">
    <source>
        <dbReference type="HAMAP-Rule" id="MF_00074"/>
    </source>
</evidence>
<dbReference type="GO" id="GO:0005829">
    <property type="term" value="C:cytosol"/>
    <property type="evidence" value="ECO:0007669"/>
    <property type="project" value="TreeGrafter"/>
</dbReference>
<accession>A0A0K8NXH2</accession>
<comment type="subcellular location">
    <subcellularLocation>
        <location evidence="6">Cytoplasm</location>
    </subcellularLocation>
</comment>
<proteinExistence type="inferred from homology"/>
<dbReference type="InterPro" id="IPR003682">
    <property type="entry name" value="rRNA_ssu_MeTfrase_G"/>
</dbReference>
<dbReference type="SUPFAM" id="SSF53335">
    <property type="entry name" value="S-adenosyl-L-methionine-dependent methyltransferases"/>
    <property type="match status" value="1"/>
</dbReference>
<keyword evidence="1 6" id="KW-0963">Cytoplasm</keyword>
<dbReference type="HAMAP" id="MF_00074">
    <property type="entry name" value="16SrRNA_methyltr_G"/>
    <property type="match status" value="1"/>
</dbReference>
<dbReference type="GO" id="GO:0070043">
    <property type="term" value="F:rRNA (guanine-N7-)-methyltransferase activity"/>
    <property type="evidence" value="ECO:0007669"/>
    <property type="project" value="UniProtKB-UniRule"/>
</dbReference>
<dbReference type="RefSeq" id="WP_054019153.1">
    <property type="nucleotide sequence ID" value="NZ_BBYR01000013.1"/>
</dbReference>
<protein>
    <recommendedName>
        <fullName evidence="6">Ribosomal RNA small subunit methyltransferase G</fullName>
        <ecNumber evidence="6">2.1.1.170</ecNumber>
    </recommendedName>
    <alternativeName>
        <fullName evidence="6">16S rRNA 7-methylguanosine methyltransferase</fullName>
        <shortName evidence="6">16S rRNA m7G methyltransferase</shortName>
    </alternativeName>
</protein>
<dbReference type="STRING" id="1547922.ISF6_0638"/>
<comment type="caution">
    <text evidence="6">Lacks conserved residue(s) required for the propagation of feature annotation.</text>
</comment>
<evidence type="ECO:0000256" key="2">
    <source>
        <dbReference type="ARBA" id="ARBA00022552"/>
    </source>
</evidence>
<organism evidence="7 8">
    <name type="scientific">Piscinibacter sakaiensis</name>
    <name type="common">Ideonella sakaiensis</name>
    <dbReference type="NCBI Taxonomy" id="1547922"/>
    <lineage>
        <taxon>Bacteria</taxon>
        <taxon>Pseudomonadati</taxon>
        <taxon>Pseudomonadota</taxon>
        <taxon>Betaproteobacteria</taxon>
        <taxon>Burkholderiales</taxon>
        <taxon>Sphaerotilaceae</taxon>
        <taxon>Piscinibacter</taxon>
    </lineage>
</organism>
<reference evidence="7 8" key="2">
    <citation type="journal article" date="2016" name="Science">
        <title>A bacterium that degrades and assimilates poly(ethylene terephthalate).</title>
        <authorList>
            <person name="Yoshida S."/>
            <person name="Hiraga K."/>
            <person name="Takehana T."/>
            <person name="Taniguchi I."/>
            <person name="Yamaji H."/>
            <person name="Maeda Y."/>
            <person name="Toyohara K."/>
            <person name="Miyamoto K."/>
            <person name="Kimura Y."/>
            <person name="Oda K."/>
        </authorList>
    </citation>
    <scope>NUCLEOTIDE SEQUENCE [LARGE SCALE GENOMIC DNA]</scope>
    <source>
        <strain evidence="8">NBRC 110686 / TISTR 2288 / 201-F6</strain>
    </source>
</reference>
<name>A0A0K8NXH2_PISS1</name>
<evidence type="ECO:0000313" key="7">
    <source>
        <dbReference type="EMBL" id="GAP35073.1"/>
    </source>
</evidence>
<evidence type="ECO:0000256" key="3">
    <source>
        <dbReference type="ARBA" id="ARBA00022603"/>
    </source>
</evidence>
<dbReference type="Proteomes" id="UP000037660">
    <property type="component" value="Unassembled WGS sequence"/>
</dbReference>
<comment type="function">
    <text evidence="6">Specifically methylates the N7 position of guanine in position 527 of 16S rRNA.</text>
</comment>
<evidence type="ECO:0000256" key="1">
    <source>
        <dbReference type="ARBA" id="ARBA00022490"/>
    </source>
</evidence>
<dbReference type="Gene3D" id="3.40.50.150">
    <property type="entry name" value="Vaccinia Virus protein VP39"/>
    <property type="match status" value="1"/>
</dbReference>
<reference evidence="8" key="1">
    <citation type="submission" date="2015-07" db="EMBL/GenBank/DDBJ databases">
        <title>Discovery of a poly(ethylene terephthalate assimilation.</title>
        <authorList>
            <person name="Yoshida S."/>
            <person name="Hiraga K."/>
            <person name="Takehana T."/>
            <person name="Taniguchi I."/>
            <person name="Yamaji H."/>
            <person name="Maeda Y."/>
            <person name="Toyohara K."/>
            <person name="Miyamoto K."/>
            <person name="Kimura Y."/>
            <person name="Oda K."/>
        </authorList>
    </citation>
    <scope>NUCLEOTIDE SEQUENCE [LARGE SCALE GENOMIC DNA]</scope>
    <source>
        <strain evidence="8">NBRC 110686 / TISTR 2288 / 201-F6</strain>
    </source>
</reference>
<keyword evidence="2 6" id="KW-0698">rRNA processing</keyword>
<feature type="binding site" evidence="6">
    <location>
        <position position="101"/>
    </location>
    <ligand>
        <name>S-adenosyl-L-methionine</name>
        <dbReference type="ChEBI" id="CHEBI:59789"/>
    </ligand>
</feature>
<sequence length="228" mass="24712">MPPESGQSSPAAELARLQSAAAQLGLEPSPEQYRAWLGHLDLVAKWNRVYNLTAIRDRQEMLSQHLVDCLAVLRPLQRHLEQLPALASPPRVLDVGSGAGFPGVVIAIGLPAASVCCVDTVGKKASFLTQVAAELGLSHLRGLHARVEELAPQQAQVITSRAFASLADFVALTRRHLADNGVWLAMKGRRPDDEVAALPGDIEVFHVEPLQVPGLDAQRCLVWMRPRP</sequence>
<gene>
    <name evidence="6" type="primary">rsmG</name>
    <name evidence="7" type="ORF">ISF6_0638</name>
</gene>
<dbReference type="CDD" id="cd02440">
    <property type="entry name" value="AdoMet_MTases"/>
    <property type="match status" value="1"/>
</dbReference>
<comment type="caution">
    <text evidence="7">The sequence shown here is derived from an EMBL/GenBank/DDBJ whole genome shotgun (WGS) entry which is preliminary data.</text>
</comment>
<keyword evidence="4 6" id="KW-0808">Transferase</keyword>
<keyword evidence="5 6" id="KW-0949">S-adenosyl-L-methionine</keyword>
<dbReference type="PIRSF" id="PIRSF003078">
    <property type="entry name" value="GidB"/>
    <property type="match status" value="1"/>
</dbReference>
<evidence type="ECO:0000256" key="4">
    <source>
        <dbReference type="ARBA" id="ARBA00022679"/>
    </source>
</evidence>
<evidence type="ECO:0000256" key="5">
    <source>
        <dbReference type="ARBA" id="ARBA00022691"/>
    </source>
</evidence>
<dbReference type="Pfam" id="PF02527">
    <property type="entry name" value="GidB"/>
    <property type="match status" value="1"/>
</dbReference>
<dbReference type="PANTHER" id="PTHR31760:SF0">
    <property type="entry name" value="S-ADENOSYL-L-METHIONINE-DEPENDENT METHYLTRANSFERASES SUPERFAMILY PROTEIN"/>
    <property type="match status" value="1"/>
</dbReference>
<dbReference type="EC" id="2.1.1.170" evidence="6"/>
<comment type="catalytic activity">
    <reaction evidence="6">
        <text>guanosine(527) in 16S rRNA + S-adenosyl-L-methionine = N(7)-methylguanosine(527) in 16S rRNA + S-adenosyl-L-homocysteine</text>
        <dbReference type="Rhea" id="RHEA:42732"/>
        <dbReference type="Rhea" id="RHEA-COMP:10209"/>
        <dbReference type="Rhea" id="RHEA-COMP:10210"/>
        <dbReference type="ChEBI" id="CHEBI:57856"/>
        <dbReference type="ChEBI" id="CHEBI:59789"/>
        <dbReference type="ChEBI" id="CHEBI:74269"/>
        <dbReference type="ChEBI" id="CHEBI:74480"/>
        <dbReference type="EC" id="2.1.1.170"/>
    </reaction>
</comment>
<comment type="similarity">
    <text evidence="6">Belongs to the methyltransferase superfamily. RNA methyltransferase RsmG family.</text>
</comment>
<feature type="binding site" evidence="6">
    <location>
        <position position="96"/>
    </location>
    <ligand>
        <name>S-adenosyl-L-methionine</name>
        <dbReference type="ChEBI" id="CHEBI:59789"/>
    </ligand>
</feature>
<dbReference type="EMBL" id="BBYR01000013">
    <property type="protein sequence ID" value="GAP35073.1"/>
    <property type="molecule type" value="Genomic_DNA"/>
</dbReference>
<feature type="binding site" evidence="6">
    <location>
        <position position="161"/>
    </location>
    <ligand>
        <name>S-adenosyl-L-methionine</name>
        <dbReference type="ChEBI" id="CHEBI:59789"/>
    </ligand>
</feature>
<feature type="binding site" evidence="6">
    <location>
        <begin position="147"/>
        <end position="148"/>
    </location>
    <ligand>
        <name>S-adenosyl-L-methionine</name>
        <dbReference type="ChEBI" id="CHEBI:59789"/>
    </ligand>
</feature>
<dbReference type="AlphaFoldDB" id="A0A0K8NXH2"/>
<dbReference type="NCBIfam" id="TIGR00138">
    <property type="entry name" value="rsmG_gidB"/>
    <property type="match status" value="1"/>
</dbReference>